<evidence type="ECO:0000256" key="1">
    <source>
        <dbReference type="ARBA" id="ARBA00010365"/>
    </source>
</evidence>
<dbReference type="GO" id="GO:0016020">
    <property type="term" value="C:membrane"/>
    <property type="evidence" value="ECO:0007669"/>
    <property type="project" value="InterPro"/>
</dbReference>
<sequence>EFHKTWRGDYYRLERVHSFVQWYLCPDSFINKIPCPQAFLNNETAKLNLQQSYRLMLDFYGIELSNLETGAVGRASNWPERFGNMNWHTHNNLRLTRILKCLGTLGFRHYQAPLVRFFLEETLVQGKLPAVKESVLNYFLFAVLDKAQRRELVRFAFWNYEPREKFIWCPKKIQEVNFHIIRPGYMAFIFST</sequence>
<protein>
    <submittedName>
        <fullName evidence="3">Opioid growth factor receptor 2</fullName>
    </submittedName>
</protein>
<dbReference type="PANTHER" id="PTHR14015">
    <property type="entry name" value="OPIOID GROWTH FACTOR RECEPTOR OGFR ZETA-TYPE OPIOID RECEPTOR"/>
    <property type="match status" value="1"/>
</dbReference>
<name>A0A8C4ZT41_GADMO</name>
<evidence type="ECO:0000313" key="3">
    <source>
        <dbReference type="Ensembl" id="ENSGMOP00000018559.2"/>
    </source>
</evidence>
<dbReference type="PANTHER" id="PTHR14015:SF1">
    <property type="entry name" value="OPIOID GROWTH FACTOR RECEPTOR"/>
    <property type="match status" value="1"/>
</dbReference>
<dbReference type="GO" id="GO:0140625">
    <property type="term" value="F:opioid growth factor receptor activity"/>
    <property type="evidence" value="ECO:0007669"/>
    <property type="project" value="InterPro"/>
</dbReference>
<dbReference type="Proteomes" id="UP000694546">
    <property type="component" value="Chromosome 13"/>
</dbReference>
<reference evidence="3" key="2">
    <citation type="submission" date="2025-09" db="UniProtKB">
        <authorList>
            <consortium name="Ensembl"/>
        </authorList>
    </citation>
    <scope>IDENTIFICATION</scope>
</reference>
<feature type="domain" description="Opioid growth factor receptor (OGFr) conserved" evidence="2">
    <location>
        <begin position="1"/>
        <end position="172"/>
    </location>
</feature>
<accession>A0A8C4ZT41</accession>
<organism evidence="3 4">
    <name type="scientific">Gadus morhua</name>
    <name type="common">Atlantic cod</name>
    <dbReference type="NCBI Taxonomy" id="8049"/>
    <lineage>
        <taxon>Eukaryota</taxon>
        <taxon>Metazoa</taxon>
        <taxon>Chordata</taxon>
        <taxon>Craniata</taxon>
        <taxon>Vertebrata</taxon>
        <taxon>Euteleostomi</taxon>
        <taxon>Actinopterygii</taxon>
        <taxon>Neopterygii</taxon>
        <taxon>Teleostei</taxon>
        <taxon>Neoteleostei</taxon>
        <taxon>Acanthomorphata</taxon>
        <taxon>Zeiogadaria</taxon>
        <taxon>Gadariae</taxon>
        <taxon>Gadiformes</taxon>
        <taxon>Gadoidei</taxon>
        <taxon>Gadidae</taxon>
        <taxon>Gadus</taxon>
    </lineage>
</organism>
<proteinExistence type="inferred from homology"/>
<keyword evidence="4" id="KW-1185">Reference proteome</keyword>
<reference evidence="3" key="1">
    <citation type="submission" date="2025-08" db="UniProtKB">
        <authorList>
            <consortium name="Ensembl"/>
        </authorList>
    </citation>
    <scope>IDENTIFICATION</scope>
</reference>
<evidence type="ECO:0000259" key="2">
    <source>
        <dbReference type="Pfam" id="PF04664"/>
    </source>
</evidence>
<dbReference type="InterPro" id="IPR039574">
    <property type="entry name" value="OGFr"/>
</dbReference>
<dbReference type="InterPro" id="IPR006757">
    <property type="entry name" value="OGF_rcpt"/>
</dbReference>
<dbReference type="Pfam" id="PF04664">
    <property type="entry name" value="OGFr_N"/>
    <property type="match status" value="1"/>
</dbReference>
<dbReference type="GeneTree" id="ENSGT00390000018730"/>
<dbReference type="AlphaFoldDB" id="A0A8C4ZT41"/>
<evidence type="ECO:0000313" key="4">
    <source>
        <dbReference type="Proteomes" id="UP000694546"/>
    </source>
</evidence>
<dbReference type="Ensembl" id="ENSGMOT00000019014.2">
    <property type="protein sequence ID" value="ENSGMOP00000018559.2"/>
    <property type="gene ID" value="ENSGMOG00000017268.2"/>
</dbReference>
<comment type="similarity">
    <text evidence="1">Belongs to the opioid growth factor receptor family.</text>
</comment>